<sequence length="377" mass="40349">MTDETLLKTPLYDMHVAAGGKMVPFAGYAMPVQYPLGIMKEHEFCRAKAGLFDVSHMGQCYIHSKDGSDPAAAIEKIMPGALQVLKPGKMRYTLLLNDEGGIEDDLMVTRTHEPEGTLYVVVNAACKDKDYDILEEKLGDLITVEPLEDRALIALQGPKAEEVLAALAPEAAELGFMEATAITLEGVVCWVSRSGYTGEDGYEISVPESEAEALCKRLLASDDVEWIGLGARDSLRLEVGLCLSGHDFDASVTPVAANVTFAIGKKRREAGDFVGADRILKELADGASSSRVGILPAGRAPAREGTIIADMDGNEIGKITSGGFGPTFGGPVAMGYVPKAYTEVGTDVQLLIRGKAHPAKVASTPFVEQRYKRKQVS</sequence>
<dbReference type="InterPro" id="IPR028896">
    <property type="entry name" value="GcvT/YgfZ/DmdA"/>
</dbReference>
<protein>
    <recommendedName>
        <fullName evidence="2">aminomethyltransferase</fullName>
        <ecNumber evidence="2">2.1.2.10</ecNumber>
    </recommendedName>
    <alternativeName>
        <fullName evidence="5">Glycine cleavage system T protein</fullName>
    </alternativeName>
</protein>
<comment type="similarity">
    <text evidence="1">Belongs to the GcvT family.</text>
</comment>
<gene>
    <name evidence="10" type="ORF">SAMN04488071_2346</name>
</gene>
<keyword evidence="4 10" id="KW-0808">Transferase</keyword>
<proteinExistence type="inferred from homology"/>
<evidence type="ECO:0000256" key="6">
    <source>
        <dbReference type="ARBA" id="ARBA00047665"/>
    </source>
</evidence>
<dbReference type="InterPro" id="IPR006223">
    <property type="entry name" value="GcvT"/>
</dbReference>
<dbReference type="PIRSF" id="PIRSF006487">
    <property type="entry name" value="GcvT"/>
    <property type="match status" value="1"/>
</dbReference>
<evidence type="ECO:0000256" key="7">
    <source>
        <dbReference type="PIRSR" id="PIRSR006487-1"/>
    </source>
</evidence>
<dbReference type="GO" id="GO:0008168">
    <property type="term" value="F:methyltransferase activity"/>
    <property type="evidence" value="ECO:0007669"/>
    <property type="project" value="UniProtKB-KW"/>
</dbReference>
<accession>A0A1G7B369</accession>
<dbReference type="AlphaFoldDB" id="A0A1G7B369"/>
<evidence type="ECO:0000313" key="10">
    <source>
        <dbReference type="EMBL" id="SDE21539.1"/>
    </source>
</evidence>
<dbReference type="NCBIfam" id="NF001567">
    <property type="entry name" value="PRK00389.1"/>
    <property type="match status" value="1"/>
</dbReference>
<dbReference type="InterPro" id="IPR013977">
    <property type="entry name" value="GcvT_C"/>
</dbReference>
<dbReference type="Gene3D" id="3.30.70.1400">
    <property type="entry name" value="Aminomethyltransferase beta-barrel domains"/>
    <property type="match status" value="1"/>
</dbReference>
<dbReference type="Gene3D" id="4.10.1250.10">
    <property type="entry name" value="Aminomethyltransferase fragment"/>
    <property type="match status" value="1"/>
</dbReference>
<dbReference type="GO" id="GO:0004047">
    <property type="term" value="F:aminomethyltransferase activity"/>
    <property type="evidence" value="ECO:0007669"/>
    <property type="project" value="UniProtKB-EC"/>
</dbReference>
<dbReference type="STRING" id="637679.GCA_001550055_03512"/>
<dbReference type="SUPFAM" id="SSF103025">
    <property type="entry name" value="Folate-binding domain"/>
    <property type="match status" value="1"/>
</dbReference>
<dbReference type="Gene3D" id="3.30.1360.120">
    <property type="entry name" value="Probable tRNA modification gtpase trme, domain 1"/>
    <property type="match status" value="1"/>
</dbReference>
<comment type="catalytic activity">
    <reaction evidence="6">
        <text>N(6)-[(R)-S(8)-aminomethyldihydrolipoyl]-L-lysyl-[protein] + (6S)-5,6,7,8-tetrahydrofolate = N(6)-[(R)-dihydrolipoyl]-L-lysyl-[protein] + (6R)-5,10-methylene-5,6,7,8-tetrahydrofolate + NH4(+)</text>
        <dbReference type="Rhea" id="RHEA:16945"/>
        <dbReference type="Rhea" id="RHEA-COMP:10475"/>
        <dbReference type="Rhea" id="RHEA-COMP:10492"/>
        <dbReference type="ChEBI" id="CHEBI:15636"/>
        <dbReference type="ChEBI" id="CHEBI:28938"/>
        <dbReference type="ChEBI" id="CHEBI:57453"/>
        <dbReference type="ChEBI" id="CHEBI:83100"/>
        <dbReference type="ChEBI" id="CHEBI:83143"/>
        <dbReference type="EC" id="2.1.2.10"/>
    </reaction>
</comment>
<dbReference type="InterPro" id="IPR006222">
    <property type="entry name" value="GCVT_N"/>
</dbReference>
<evidence type="ECO:0000313" key="11">
    <source>
        <dbReference type="Proteomes" id="UP000183685"/>
    </source>
</evidence>
<dbReference type="GO" id="GO:0008483">
    <property type="term" value="F:transaminase activity"/>
    <property type="evidence" value="ECO:0007669"/>
    <property type="project" value="UniProtKB-KW"/>
</dbReference>
<keyword evidence="3" id="KW-0032">Aminotransferase</keyword>
<organism evidence="10 11">
    <name type="scientific">Kordiimonas lacus</name>
    <dbReference type="NCBI Taxonomy" id="637679"/>
    <lineage>
        <taxon>Bacteria</taxon>
        <taxon>Pseudomonadati</taxon>
        <taxon>Pseudomonadota</taxon>
        <taxon>Alphaproteobacteria</taxon>
        <taxon>Kordiimonadales</taxon>
        <taxon>Kordiimonadaceae</taxon>
        <taxon>Kordiimonas</taxon>
    </lineage>
</organism>
<dbReference type="Proteomes" id="UP000183685">
    <property type="component" value="Unassembled WGS sequence"/>
</dbReference>
<dbReference type="OrthoDB" id="9774591at2"/>
<dbReference type="PANTHER" id="PTHR43757:SF2">
    <property type="entry name" value="AMINOMETHYLTRANSFERASE, MITOCHONDRIAL"/>
    <property type="match status" value="1"/>
</dbReference>
<dbReference type="GO" id="GO:0005960">
    <property type="term" value="C:glycine cleavage complex"/>
    <property type="evidence" value="ECO:0007669"/>
    <property type="project" value="InterPro"/>
</dbReference>
<dbReference type="NCBIfam" id="TIGR00528">
    <property type="entry name" value="gcvT"/>
    <property type="match status" value="1"/>
</dbReference>
<evidence type="ECO:0000256" key="5">
    <source>
        <dbReference type="ARBA" id="ARBA00031395"/>
    </source>
</evidence>
<name>A0A1G7B369_9PROT</name>
<feature type="domain" description="Aminomethyltransferase C-terminal" evidence="9">
    <location>
        <begin position="291"/>
        <end position="367"/>
    </location>
</feature>
<dbReference type="EMBL" id="FNAK01000005">
    <property type="protein sequence ID" value="SDE21539.1"/>
    <property type="molecule type" value="Genomic_DNA"/>
</dbReference>
<feature type="domain" description="GCVT N-terminal" evidence="8">
    <location>
        <begin position="11"/>
        <end position="266"/>
    </location>
</feature>
<dbReference type="InterPro" id="IPR027266">
    <property type="entry name" value="TrmE/GcvT-like"/>
</dbReference>
<dbReference type="InterPro" id="IPR029043">
    <property type="entry name" value="GcvT/YgfZ_C"/>
</dbReference>
<dbReference type="NCBIfam" id="NF010093">
    <property type="entry name" value="PRK13579.1"/>
    <property type="match status" value="1"/>
</dbReference>
<reference evidence="10 11" key="1">
    <citation type="submission" date="2016-10" db="EMBL/GenBank/DDBJ databases">
        <authorList>
            <person name="de Groot N.N."/>
        </authorList>
    </citation>
    <scope>NUCLEOTIDE SEQUENCE [LARGE SCALE GENOMIC DNA]</scope>
    <source>
        <strain evidence="10 11">CGMCC 1.9109</strain>
    </source>
</reference>
<keyword evidence="10" id="KW-0489">Methyltransferase</keyword>
<dbReference type="Pfam" id="PF01571">
    <property type="entry name" value="GCV_T"/>
    <property type="match status" value="1"/>
</dbReference>
<keyword evidence="11" id="KW-1185">Reference proteome</keyword>
<evidence type="ECO:0000259" key="9">
    <source>
        <dbReference type="Pfam" id="PF08669"/>
    </source>
</evidence>
<dbReference type="Pfam" id="PF08669">
    <property type="entry name" value="GCV_T_C"/>
    <property type="match status" value="1"/>
</dbReference>
<dbReference type="GO" id="GO:0006546">
    <property type="term" value="P:glycine catabolic process"/>
    <property type="evidence" value="ECO:0007669"/>
    <property type="project" value="InterPro"/>
</dbReference>
<dbReference type="RefSeq" id="WP_068307382.1">
    <property type="nucleotide sequence ID" value="NZ_FNAK01000005.1"/>
</dbReference>
<dbReference type="EC" id="2.1.2.10" evidence="2"/>
<evidence type="ECO:0000256" key="2">
    <source>
        <dbReference type="ARBA" id="ARBA00012616"/>
    </source>
</evidence>
<dbReference type="PANTHER" id="PTHR43757">
    <property type="entry name" value="AMINOMETHYLTRANSFERASE"/>
    <property type="match status" value="1"/>
</dbReference>
<dbReference type="Gene3D" id="2.40.30.110">
    <property type="entry name" value="Aminomethyltransferase beta-barrel domains"/>
    <property type="match status" value="1"/>
</dbReference>
<evidence type="ECO:0000256" key="1">
    <source>
        <dbReference type="ARBA" id="ARBA00008609"/>
    </source>
</evidence>
<evidence type="ECO:0000256" key="4">
    <source>
        <dbReference type="ARBA" id="ARBA00022679"/>
    </source>
</evidence>
<evidence type="ECO:0000259" key="8">
    <source>
        <dbReference type="Pfam" id="PF01571"/>
    </source>
</evidence>
<feature type="binding site" evidence="7">
    <location>
        <position position="203"/>
    </location>
    <ligand>
        <name>substrate</name>
    </ligand>
</feature>
<dbReference type="SUPFAM" id="SSF101790">
    <property type="entry name" value="Aminomethyltransferase beta-barrel domain"/>
    <property type="match status" value="1"/>
</dbReference>
<evidence type="ECO:0000256" key="3">
    <source>
        <dbReference type="ARBA" id="ARBA00022576"/>
    </source>
</evidence>
<dbReference type="GO" id="GO:0032259">
    <property type="term" value="P:methylation"/>
    <property type="evidence" value="ECO:0007669"/>
    <property type="project" value="UniProtKB-KW"/>
</dbReference>